<feature type="compositionally biased region" description="Polar residues" evidence="2">
    <location>
        <begin position="345"/>
        <end position="356"/>
    </location>
</feature>
<dbReference type="OrthoDB" id="1914839at2759"/>
<keyword evidence="1" id="KW-0802">TPR repeat</keyword>
<name>D7FK49_ECTSI</name>
<dbReference type="PROSITE" id="PS50005">
    <property type="entry name" value="TPR"/>
    <property type="match status" value="2"/>
</dbReference>
<feature type="compositionally biased region" description="Basic residues" evidence="2">
    <location>
        <begin position="541"/>
        <end position="558"/>
    </location>
</feature>
<dbReference type="PANTHER" id="PTHR23184:SF9">
    <property type="entry name" value="TETRATRICOPEPTIDE REPEAT PROTEIN 14"/>
    <property type="match status" value="1"/>
</dbReference>
<feature type="compositionally biased region" description="Basic residues" evidence="2">
    <location>
        <begin position="479"/>
        <end position="506"/>
    </location>
</feature>
<dbReference type="Proteomes" id="UP000002630">
    <property type="component" value="Linkage Group LG22"/>
</dbReference>
<evidence type="ECO:0000256" key="2">
    <source>
        <dbReference type="SAM" id="MobiDB-lite"/>
    </source>
</evidence>
<feature type="region of interest" description="Disordered" evidence="2">
    <location>
        <begin position="1"/>
        <end position="195"/>
    </location>
</feature>
<keyword evidence="4" id="KW-1185">Reference proteome</keyword>
<feature type="compositionally biased region" description="Basic residues" evidence="2">
    <location>
        <begin position="602"/>
        <end position="611"/>
    </location>
</feature>
<dbReference type="AlphaFoldDB" id="D7FK49"/>
<dbReference type="InParanoid" id="D7FK49"/>
<gene>
    <name evidence="3" type="ORF">Esi_0140_0054</name>
</gene>
<dbReference type="EMBL" id="FN648001">
    <property type="protein sequence ID" value="CBJ29259.1"/>
    <property type="molecule type" value="Genomic_DNA"/>
</dbReference>
<evidence type="ECO:0000313" key="4">
    <source>
        <dbReference type="Proteomes" id="UP000002630"/>
    </source>
</evidence>
<dbReference type="InterPro" id="IPR019734">
    <property type="entry name" value="TPR_rpt"/>
</dbReference>
<dbReference type="InterPro" id="IPR011990">
    <property type="entry name" value="TPR-like_helical_dom_sf"/>
</dbReference>
<dbReference type="Pfam" id="PF13181">
    <property type="entry name" value="TPR_8"/>
    <property type="match status" value="1"/>
</dbReference>
<dbReference type="EMBL" id="FN649747">
    <property type="protein sequence ID" value="CBJ29259.1"/>
    <property type="molecule type" value="Genomic_DNA"/>
</dbReference>
<feature type="compositionally biased region" description="Low complexity" evidence="2">
    <location>
        <begin position="521"/>
        <end position="531"/>
    </location>
</feature>
<feature type="compositionally biased region" description="Low complexity" evidence="2">
    <location>
        <begin position="166"/>
        <end position="180"/>
    </location>
</feature>
<accession>D7FK49</accession>
<feature type="region of interest" description="Disordered" evidence="2">
    <location>
        <begin position="345"/>
        <end position="390"/>
    </location>
</feature>
<feature type="repeat" description="TPR" evidence="1">
    <location>
        <begin position="316"/>
        <end position="349"/>
    </location>
</feature>
<feature type="compositionally biased region" description="Low complexity" evidence="2">
    <location>
        <begin position="143"/>
        <end position="156"/>
    </location>
</feature>
<feature type="region of interest" description="Disordered" evidence="2">
    <location>
        <begin position="450"/>
        <end position="611"/>
    </location>
</feature>
<feature type="compositionally biased region" description="Gly residues" evidence="2">
    <location>
        <begin position="570"/>
        <end position="579"/>
    </location>
</feature>
<dbReference type="eggNOG" id="ENOG502QPJ1">
    <property type="taxonomic scope" value="Eukaryota"/>
</dbReference>
<dbReference type="SUPFAM" id="SSF48452">
    <property type="entry name" value="TPR-like"/>
    <property type="match status" value="1"/>
</dbReference>
<evidence type="ECO:0000256" key="1">
    <source>
        <dbReference type="PROSITE-ProRule" id="PRU00339"/>
    </source>
</evidence>
<dbReference type="PANTHER" id="PTHR23184">
    <property type="entry name" value="TETRATRICOPEPTIDE REPEAT PROTEIN 14"/>
    <property type="match status" value="1"/>
</dbReference>
<feature type="compositionally biased region" description="Polar residues" evidence="2">
    <location>
        <begin position="374"/>
        <end position="390"/>
    </location>
</feature>
<sequence>MTNTTSKSGGGQRRAHGMMRSMPLDDEMIRLKRKAQEREEKLRNQASGRLADPPNGDEEDAGASVNEHADTWGFSWMPAIEDFVEQAAEAQQQNEDDSEESSPLGANYRSDTDDEESSLRGPPTNTSRSSFCDPTSPSSGAARSSGELPPSGSSLRRGGRKRRRPQAGGAATLSSWSSSSPRRRAPRPPSYNETLLADKSFHNPHASETMADAFGILRPASFVLDVGEDDRPWGGAAGVAAAGAKGATAEGGEADVTTGHGGSEDQNWFYDTVRDRQNRLWADTRVRKGVELARKGQHQAAIDTYTQALGMCPDHDDGLVARGAAFATTGRLRQAVQDLSRALSVNPQNGNASSYLKETRRRMERQEARETPGASATTGNTTTFESRTDSIVNGRMGLNCVSAAGGAVMPASVMPSAGSTERDEASEAALGALLHDGAEGDALRKMRALLEEDEKKRKRRGARGESRGGGDGDGEEGSRKKKSRKKDKKSSSKSKRSSSGRHRKRDRRDSGGGGGSRRDSSSSSSSSGNSSAEDADTRSSSSKKKKKKRHPKRKKRSSTKVITTAAVGFRNGGSRGLGTGVSMSLCAEGGEDSEGDEAHPILQRKKHSLWG</sequence>
<feature type="compositionally biased region" description="Polar residues" evidence="2">
    <location>
        <begin position="123"/>
        <end position="142"/>
    </location>
</feature>
<dbReference type="Gene3D" id="1.25.40.10">
    <property type="entry name" value="Tetratricopeptide repeat domain"/>
    <property type="match status" value="1"/>
</dbReference>
<evidence type="ECO:0000313" key="3">
    <source>
        <dbReference type="EMBL" id="CBJ29259.1"/>
    </source>
</evidence>
<dbReference type="STRING" id="2880.D7FK49"/>
<protein>
    <submittedName>
        <fullName evidence="3">Uncharacterized protein</fullName>
    </submittedName>
</protein>
<organism evidence="3 4">
    <name type="scientific">Ectocarpus siliculosus</name>
    <name type="common">Brown alga</name>
    <name type="synonym">Conferva siliculosa</name>
    <dbReference type="NCBI Taxonomy" id="2880"/>
    <lineage>
        <taxon>Eukaryota</taxon>
        <taxon>Sar</taxon>
        <taxon>Stramenopiles</taxon>
        <taxon>Ochrophyta</taxon>
        <taxon>PX clade</taxon>
        <taxon>Phaeophyceae</taxon>
        <taxon>Ectocarpales</taxon>
        <taxon>Ectocarpaceae</taxon>
        <taxon>Ectocarpus</taxon>
    </lineage>
</organism>
<reference evidence="3 4" key="1">
    <citation type="journal article" date="2010" name="Nature">
        <title>The Ectocarpus genome and the independent evolution of multicellularity in brown algae.</title>
        <authorList>
            <person name="Cock J.M."/>
            <person name="Sterck L."/>
            <person name="Rouze P."/>
            <person name="Scornet D."/>
            <person name="Allen A.E."/>
            <person name="Amoutzias G."/>
            <person name="Anthouard V."/>
            <person name="Artiguenave F."/>
            <person name="Aury J.M."/>
            <person name="Badger J.H."/>
            <person name="Beszteri B."/>
            <person name="Billiau K."/>
            <person name="Bonnet E."/>
            <person name="Bothwell J.H."/>
            <person name="Bowler C."/>
            <person name="Boyen C."/>
            <person name="Brownlee C."/>
            <person name="Carrano C.J."/>
            <person name="Charrier B."/>
            <person name="Cho G.Y."/>
            <person name="Coelho S.M."/>
            <person name="Collen J."/>
            <person name="Corre E."/>
            <person name="Da Silva C."/>
            <person name="Delage L."/>
            <person name="Delaroque N."/>
            <person name="Dittami S.M."/>
            <person name="Doulbeau S."/>
            <person name="Elias M."/>
            <person name="Farnham G."/>
            <person name="Gachon C.M."/>
            <person name="Gschloessl B."/>
            <person name="Heesch S."/>
            <person name="Jabbari K."/>
            <person name="Jubin C."/>
            <person name="Kawai H."/>
            <person name="Kimura K."/>
            <person name="Kloareg B."/>
            <person name="Kupper F.C."/>
            <person name="Lang D."/>
            <person name="Le Bail A."/>
            <person name="Leblanc C."/>
            <person name="Lerouge P."/>
            <person name="Lohr M."/>
            <person name="Lopez P.J."/>
            <person name="Martens C."/>
            <person name="Maumus F."/>
            <person name="Michel G."/>
            <person name="Miranda-Saavedra D."/>
            <person name="Morales J."/>
            <person name="Moreau H."/>
            <person name="Motomura T."/>
            <person name="Nagasato C."/>
            <person name="Napoli C.A."/>
            <person name="Nelson D.R."/>
            <person name="Nyvall-Collen P."/>
            <person name="Peters A.F."/>
            <person name="Pommier C."/>
            <person name="Potin P."/>
            <person name="Poulain J."/>
            <person name="Quesneville H."/>
            <person name="Read B."/>
            <person name="Rensing S.A."/>
            <person name="Ritter A."/>
            <person name="Rousvoal S."/>
            <person name="Samanta M."/>
            <person name="Samson G."/>
            <person name="Schroeder D.C."/>
            <person name="Segurens B."/>
            <person name="Strittmatter M."/>
            <person name="Tonon T."/>
            <person name="Tregear J.W."/>
            <person name="Valentin K."/>
            <person name="von Dassow P."/>
            <person name="Yamagishi T."/>
            <person name="Van de Peer Y."/>
            <person name="Wincker P."/>
        </authorList>
    </citation>
    <scope>NUCLEOTIDE SEQUENCE [LARGE SCALE GENOMIC DNA]</scope>
    <source>
        <strain evidence="4">Ec32 / CCAP1310/4</strain>
    </source>
</reference>
<proteinExistence type="predicted"/>
<dbReference type="InterPro" id="IPR039190">
    <property type="entry name" value="TTC14"/>
</dbReference>
<feature type="compositionally biased region" description="Basic and acidic residues" evidence="2">
    <location>
        <begin position="27"/>
        <end position="43"/>
    </location>
</feature>
<feature type="repeat" description="TPR" evidence="1">
    <location>
        <begin position="282"/>
        <end position="315"/>
    </location>
</feature>
<dbReference type="SMART" id="SM00028">
    <property type="entry name" value="TPR"/>
    <property type="match status" value="2"/>
</dbReference>